<name>A0A814GT30_ADIRI</name>
<comment type="caution">
    <text evidence="1">The sequence shown here is derived from an EMBL/GenBank/DDBJ whole genome shotgun (WGS) entry which is preliminary data.</text>
</comment>
<evidence type="ECO:0000313" key="2">
    <source>
        <dbReference type="Proteomes" id="UP000663828"/>
    </source>
</evidence>
<gene>
    <name evidence="1" type="ORF">XAT740_LOCUS13191</name>
</gene>
<accession>A0A814GT30</accession>
<dbReference type="AlphaFoldDB" id="A0A814GT30"/>
<reference evidence="1" key="1">
    <citation type="submission" date="2021-02" db="EMBL/GenBank/DDBJ databases">
        <authorList>
            <person name="Nowell W R."/>
        </authorList>
    </citation>
    <scope>NUCLEOTIDE SEQUENCE</scope>
</reference>
<protein>
    <submittedName>
        <fullName evidence="1">Uncharacterized protein</fullName>
    </submittedName>
</protein>
<proteinExistence type="predicted"/>
<organism evidence="1 2">
    <name type="scientific">Adineta ricciae</name>
    <name type="common">Rotifer</name>
    <dbReference type="NCBI Taxonomy" id="249248"/>
    <lineage>
        <taxon>Eukaryota</taxon>
        <taxon>Metazoa</taxon>
        <taxon>Spiralia</taxon>
        <taxon>Gnathifera</taxon>
        <taxon>Rotifera</taxon>
        <taxon>Eurotatoria</taxon>
        <taxon>Bdelloidea</taxon>
        <taxon>Adinetida</taxon>
        <taxon>Adinetidae</taxon>
        <taxon>Adineta</taxon>
    </lineage>
</organism>
<dbReference type="GO" id="GO:0005743">
    <property type="term" value="C:mitochondrial inner membrane"/>
    <property type="evidence" value="ECO:0007669"/>
    <property type="project" value="TreeGrafter"/>
</dbReference>
<sequence length="237" mass="27563">MASIFARSARSFLTPLMSYSNKRVPFKSVRYASSNQQPTMLMDLPRVVYPNIFFTIKNFFSRMIITGYFDQTFTIKSFSEGARQALTVVSQLIANDQFDDLQGFVTREAINEVRQNYHKLSSEQKQKIPVEESEIVFSYPYLIGIVMDDKTNTRMVEITMIFHVLRDRESYRQEMLNSPGGAASNWTSAMKKMRDNIVVCNYKFLRDMSKNATDDSWIISGLNHWLPSEYEDQQKQS</sequence>
<dbReference type="GO" id="GO:0043022">
    <property type="term" value="F:ribosome binding"/>
    <property type="evidence" value="ECO:0007669"/>
    <property type="project" value="TreeGrafter"/>
</dbReference>
<dbReference type="GO" id="GO:0032979">
    <property type="term" value="P:protein insertion into mitochondrial inner membrane from matrix"/>
    <property type="evidence" value="ECO:0007669"/>
    <property type="project" value="TreeGrafter"/>
</dbReference>
<dbReference type="PANTHER" id="PTHR13333">
    <property type="entry name" value="M-AAA PROTEASE-INTERACTING PROTEIN 1, MITOCHONDRIAL"/>
    <property type="match status" value="1"/>
</dbReference>
<evidence type="ECO:0000313" key="1">
    <source>
        <dbReference type="EMBL" id="CAF1000712.1"/>
    </source>
</evidence>
<dbReference type="Proteomes" id="UP000663828">
    <property type="component" value="Unassembled WGS sequence"/>
</dbReference>
<dbReference type="PANTHER" id="PTHR13333:SF5">
    <property type="entry name" value="M-AAA PROTEASE-INTERACTING PROTEIN 1, MITOCHONDRIAL"/>
    <property type="match status" value="1"/>
</dbReference>
<keyword evidence="2" id="KW-1185">Reference proteome</keyword>
<dbReference type="EMBL" id="CAJNOR010000760">
    <property type="protein sequence ID" value="CAF1000712.1"/>
    <property type="molecule type" value="Genomic_DNA"/>
</dbReference>